<reference evidence="3 4" key="1">
    <citation type="submission" date="2017-04" db="EMBL/GenBank/DDBJ databases">
        <authorList>
            <person name="Varghese N."/>
            <person name="Submissions S."/>
        </authorList>
    </citation>
    <scope>NUCLEOTIDE SEQUENCE [LARGE SCALE GENOMIC DNA]</scope>
    <source>
        <strain evidence="3 4">VKM Ac-1784</strain>
    </source>
</reference>
<proteinExistence type="predicted"/>
<evidence type="ECO:0000256" key="2">
    <source>
        <dbReference type="SAM" id="SignalP"/>
    </source>
</evidence>
<feature type="compositionally biased region" description="Polar residues" evidence="1">
    <location>
        <begin position="26"/>
        <end position="39"/>
    </location>
</feature>
<name>A0ABY1RF44_9MICO</name>
<organism evidence="3 4">
    <name type="scientific">Plantibacter elymi</name>
    <name type="common">nom. nud.</name>
    <dbReference type="NCBI Taxonomy" id="199708"/>
    <lineage>
        <taxon>Bacteria</taxon>
        <taxon>Bacillati</taxon>
        <taxon>Actinomycetota</taxon>
        <taxon>Actinomycetes</taxon>
        <taxon>Micrococcales</taxon>
        <taxon>Microbacteriaceae</taxon>
        <taxon>Plantibacter</taxon>
    </lineage>
</organism>
<comment type="caution">
    <text evidence="3">The sequence shown here is derived from an EMBL/GenBank/DDBJ whole genome shotgun (WGS) entry which is preliminary data.</text>
</comment>
<feature type="region of interest" description="Disordered" evidence="1">
    <location>
        <begin position="26"/>
        <end position="48"/>
    </location>
</feature>
<dbReference type="Proteomes" id="UP000194464">
    <property type="component" value="Unassembled WGS sequence"/>
</dbReference>
<keyword evidence="4" id="KW-1185">Reference proteome</keyword>
<evidence type="ECO:0000313" key="4">
    <source>
        <dbReference type="Proteomes" id="UP000194464"/>
    </source>
</evidence>
<dbReference type="PROSITE" id="PS51257">
    <property type="entry name" value="PROKAR_LIPOPROTEIN"/>
    <property type="match status" value="1"/>
</dbReference>
<accession>A0ABY1RF44</accession>
<gene>
    <name evidence="3" type="ORF">SAMN06295909_1403</name>
</gene>
<dbReference type="EMBL" id="FXWJ01000002">
    <property type="protein sequence ID" value="SMQ66998.1"/>
    <property type="molecule type" value="Genomic_DNA"/>
</dbReference>
<feature type="chain" id="PRO_5047428657" evidence="2">
    <location>
        <begin position="24"/>
        <end position="201"/>
    </location>
</feature>
<evidence type="ECO:0000313" key="3">
    <source>
        <dbReference type="EMBL" id="SMQ66998.1"/>
    </source>
</evidence>
<sequence>MRRPLLVGLLAVGAITLTGCVDADTAPQSTASSTGQTDRSPAAPDQEPVARAATSDLGVAVYELGSYVTTQDSGLLRQPGGTDRFPAGSFVIVIQVSLDGFVPFGELDLTGLTVRETTWAGLGDTAELDTNEGPDFAADAGVPWGPASAQGRGRDWSLPNHLSTSFALAYYVPFGVSALKLVVDVPSQDDPLILSVPIHAE</sequence>
<evidence type="ECO:0000256" key="1">
    <source>
        <dbReference type="SAM" id="MobiDB-lite"/>
    </source>
</evidence>
<protein>
    <submittedName>
        <fullName evidence="3">Uncharacterized protein</fullName>
    </submittedName>
</protein>
<feature type="signal peptide" evidence="2">
    <location>
        <begin position="1"/>
        <end position="23"/>
    </location>
</feature>
<keyword evidence="2" id="KW-0732">Signal</keyword>